<evidence type="ECO:0000256" key="6">
    <source>
        <dbReference type="SAM" id="Phobius"/>
    </source>
</evidence>
<feature type="compositionally biased region" description="Polar residues" evidence="5">
    <location>
        <begin position="417"/>
        <end position="426"/>
    </location>
</feature>
<feature type="transmembrane region" description="Helical" evidence="6">
    <location>
        <begin position="178"/>
        <end position="207"/>
    </location>
</feature>
<feature type="compositionally biased region" description="Basic and acidic residues" evidence="5">
    <location>
        <begin position="353"/>
        <end position="368"/>
    </location>
</feature>
<feature type="transmembrane region" description="Helical" evidence="6">
    <location>
        <begin position="138"/>
        <end position="158"/>
    </location>
</feature>
<evidence type="ECO:0000313" key="7">
    <source>
        <dbReference type="EMBL" id="KAI5957657.1"/>
    </source>
</evidence>
<evidence type="ECO:0000256" key="5">
    <source>
        <dbReference type="SAM" id="MobiDB-lite"/>
    </source>
</evidence>
<evidence type="ECO:0000313" key="8">
    <source>
        <dbReference type="Proteomes" id="UP001204833"/>
    </source>
</evidence>
<dbReference type="GO" id="GO:0005886">
    <property type="term" value="C:plasma membrane"/>
    <property type="evidence" value="ECO:0007669"/>
    <property type="project" value="TreeGrafter"/>
</dbReference>
<keyword evidence="3 6" id="KW-1133">Transmembrane helix</keyword>
<feature type="region of interest" description="Disordered" evidence="5">
    <location>
        <begin position="347"/>
        <end position="428"/>
    </location>
</feature>
<evidence type="ECO:0000256" key="2">
    <source>
        <dbReference type="ARBA" id="ARBA00022692"/>
    </source>
</evidence>
<evidence type="ECO:0000256" key="4">
    <source>
        <dbReference type="ARBA" id="ARBA00023136"/>
    </source>
</evidence>
<dbReference type="AlphaFoldDB" id="A0AAD5BDQ1"/>
<comment type="caution">
    <text evidence="7">The sequence shown here is derived from an EMBL/GenBank/DDBJ whole genome shotgun (WGS) entry which is preliminary data.</text>
</comment>
<feature type="transmembrane region" description="Helical" evidence="6">
    <location>
        <begin position="29"/>
        <end position="52"/>
    </location>
</feature>
<reference evidence="7 8" key="1">
    <citation type="journal article" date="2022" name="DNA Res.">
        <title>Genome analysis of five recently described species of the CUG-Ser clade uncovers Candida theae as a new hybrid lineage with pathogenic potential in the Candida parapsilosis species complex.</title>
        <authorList>
            <person name="Mixao V."/>
            <person name="Del Olmo V."/>
            <person name="Hegedusova E."/>
            <person name="Saus E."/>
            <person name="Pryszcz L."/>
            <person name="Cillingova A."/>
            <person name="Nosek J."/>
            <person name="Gabaldon T."/>
        </authorList>
    </citation>
    <scope>NUCLEOTIDE SEQUENCE [LARGE SCALE GENOMIC DNA]</scope>
    <source>
        <strain evidence="7 8">CBS 12239</strain>
    </source>
</reference>
<dbReference type="Pfam" id="PF08733">
    <property type="entry name" value="PalH"/>
    <property type="match status" value="1"/>
</dbReference>
<dbReference type="GeneID" id="76151411"/>
<dbReference type="EMBL" id="JAIHNG010000121">
    <property type="protein sequence ID" value="KAI5957657.1"/>
    <property type="molecule type" value="Genomic_DNA"/>
</dbReference>
<keyword evidence="2 6" id="KW-0812">Transmembrane</keyword>
<evidence type="ECO:0000256" key="3">
    <source>
        <dbReference type="ARBA" id="ARBA00022989"/>
    </source>
</evidence>
<organism evidence="7 8">
    <name type="scientific">Candida theae</name>
    <dbReference type="NCBI Taxonomy" id="1198502"/>
    <lineage>
        <taxon>Eukaryota</taxon>
        <taxon>Fungi</taxon>
        <taxon>Dikarya</taxon>
        <taxon>Ascomycota</taxon>
        <taxon>Saccharomycotina</taxon>
        <taxon>Pichiomycetes</taxon>
        <taxon>Debaryomycetaceae</taxon>
        <taxon>Candida/Lodderomyces clade</taxon>
        <taxon>Candida</taxon>
    </lineage>
</organism>
<dbReference type="PANTHER" id="PTHR35779:SF2">
    <property type="entry name" value="PROTEIN DFG16"/>
    <property type="match status" value="1"/>
</dbReference>
<comment type="subcellular location">
    <subcellularLocation>
        <location evidence="1">Membrane</location>
        <topology evidence="1">Multi-pass membrane protein</topology>
    </subcellularLocation>
</comment>
<evidence type="ECO:0008006" key="9">
    <source>
        <dbReference type="Google" id="ProtNLM"/>
    </source>
</evidence>
<dbReference type="InterPro" id="IPR014844">
    <property type="entry name" value="PalH"/>
</dbReference>
<accession>A0AAD5BDQ1</accession>
<gene>
    <name evidence="7" type="ORF">KGF57_003352</name>
</gene>
<dbReference type="PANTHER" id="PTHR35779">
    <property type="entry name" value="PH-RESPONSE REGULATOR PROTEIN PALH/RIM21"/>
    <property type="match status" value="1"/>
</dbReference>
<dbReference type="GO" id="GO:0071467">
    <property type="term" value="P:cellular response to pH"/>
    <property type="evidence" value="ECO:0007669"/>
    <property type="project" value="TreeGrafter"/>
</dbReference>
<keyword evidence="4 6" id="KW-0472">Membrane</keyword>
<feature type="transmembrane region" description="Helical" evidence="6">
    <location>
        <begin position="253"/>
        <end position="273"/>
    </location>
</feature>
<dbReference type="RefSeq" id="XP_051608360.1">
    <property type="nucleotide sequence ID" value="XM_051752763.1"/>
</dbReference>
<proteinExistence type="predicted"/>
<sequence>MTSQYSLQDGFSYKFSTSPYNERDNGDTFIALLFTLCGSCVSSWMLSLLLYLTQKHRKKPWLAQVTTIFYAIFTSVLLDRLTKAAEVEYYDDNLDIINLNYKLYDNNVYRILTILTQAFTMSSWFQIIQRLVRVKYKFATLIINFIIMGAYIAVYVYFQVQFTTRDYINQEFENFSLYYRWDIACTALRLVVIFWFLGVLAYYTTIVKNPRKICYSRKLLPLAILVWFFFVLNIVLNILYISLFRKRWLVRTWLVLIPCLIDVILLTIIWEWIYNIWILEKRCELMNVLGRRISYEDIVSFKNNDSARKAINLGNFVDWIISKFTGQTTINHVEERSDDSLKEYFTSTNSEGSEERAMMSRTQDRDSNQGETHPIPNYHETSIPLHHVRHNSSGGARITQADGIDPSPISGHESERNSQIFTGNNDNFDDEYVNDYEMWSDDDGGLSMNGSGGHRNVGMS</sequence>
<keyword evidence="8" id="KW-1185">Reference proteome</keyword>
<name>A0AAD5BDQ1_9ASCO</name>
<feature type="transmembrane region" description="Helical" evidence="6">
    <location>
        <begin position="219"/>
        <end position="241"/>
    </location>
</feature>
<dbReference type="Proteomes" id="UP001204833">
    <property type="component" value="Unassembled WGS sequence"/>
</dbReference>
<evidence type="ECO:0000256" key="1">
    <source>
        <dbReference type="ARBA" id="ARBA00004141"/>
    </source>
</evidence>
<protein>
    <recommendedName>
        <fullName evidence="9">PH-response regulator protein palH/RIM21</fullName>
    </recommendedName>
</protein>
<feature type="transmembrane region" description="Helical" evidence="6">
    <location>
        <begin position="108"/>
        <end position="126"/>
    </location>
</feature>